<dbReference type="RefSeq" id="XP_040878676.1">
    <property type="nucleotide sequence ID" value="XM_041022226.1"/>
</dbReference>
<dbReference type="EMBL" id="KL584837">
    <property type="protein sequence ID" value="KEQ61653.1"/>
    <property type="molecule type" value="Genomic_DNA"/>
</dbReference>
<name>A0A074VME4_AURM1</name>
<dbReference type="Proteomes" id="UP000030672">
    <property type="component" value="Unassembled WGS sequence"/>
</dbReference>
<evidence type="ECO:0000256" key="1">
    <source>
        <dbReference type="SAM" id="MobiDB-lite"/>
    </source>
</evidence>
<accession>A0A074VME4</accession>
<gene>
    <name evidence="2" type="ORF">M437DRAFT_51718</name>
</gene>
<keyword evidence="3" id="KW-1185">Reference proteome</keyword>
<reference evidence="2 3" key="1">
    <citation type="journal article" date="2014" name="BMC Genomics">
        <title>Genome sequencing of four Aureobasidium pullulans varieties: biotechnological potential, stress tolerance, and description of new species.</title>
        <authorList>
            <person name="Gostin Ar C."/>
            <person name="Ohm R.A."/>
            <person name="Kogej T."/>
            <person name="Sonjak S."/>
            <person name="Turk M."/>
            <person name="Zajc J."/>
            <person name="Zalar P."/>
            <person name="Grube M."/>
            <person name="Sun H."/>
            <person name="Han J."/>
            <person name="Sharma A."/>
            <person name="Chiniquy J."/>
            <person name="Ngan C.Y."/>
            <person name="Lipzen A."/>
            <person name="Barry K."/>
            <person name="Grigoriev I.V."/>
            <person name="Gunde-Cimerman N."/>
        </authorList>
    </citation>
    <scope>NUCLEOTIDE SEQUENCE [LARGE SCALE GENOMIC DNA]</scope>
    <source>
        <strain evidence="2 3">CBS 110374</strain>
    </source>
</reference>
<dbReference type="HOGENOM" id="CLU_1434184_0_0_1"/>
<evidence type="ECO:0000313" key="3">
    <source>
        <dbReference type="Proteomes" id="UP000030672"/>
    </source>
</evidence>
<dbReference type="GeneID" id="63915599"/>
<proteinExistence type="predicted"/>
<protein>
    <submittedName>
        <fullName evidence="2">Uncharacterized protein</fullName>
    </submittedName>
</protein>
<organism evidence="2 3">
    <name type="scientific">Aureobasidium melanogenum (strain CBS 110374)</name>
    <name type="common">Aureobasidium pullulans var. melanogenum</name>
    <dbReference type="NCBI Taxonomy" id="1043003"/>
    <lineage>
        <taxon>Eukaryota</taxon>
        <taxon>Fungi</taxon>
        <taxon>Dikarya</taxon>
        <taxon>Ascomycota</taxon>
        <taxon>Pezizomycotina</taxon>
        <taxon>Dothideomycetes</taxon>
        <taxon>Dothideomycetidae</taxon>
        <taxon>Dothideales</taxon>
        <taxon>Saccotheciaceae</taxon>
        <taxon>Aureobasidium</taxon>
    </lineage>
</organism>
<feature type="compositionally biased region" description="Basic residues" evidence="1">
    <location>
        <begin position="1"/>
        <end position="11"/>
    </location>
</feature>
<dbReference type="AlphaFoldDB" id="A0A074VME4"/>
<feature type="region of interest" description="Disordered" evidence="1">
    <location>
        <begin position="1"/>
        <end position="20"/>
    </location>
</feature>
<evidence type="ECO:0000313" key="2">
    <source>
        <dbReference type="EMBL" id="KEQ61653.1"/>
    </source>
</evidence>
<sequence>MALSANRRHSHPSPVGWKHFEHPSPTGHFWSKSVRDANSSSPLQIHYGISKRQRDPNGPNCFFNCNLLPRTSDISKEDIAILCCSVASFARGHRGSSQGYCNCTFLDLKQGNKCVKSGRWAFRLLCWVDAMLVRRYVRQHDSLCSCRCFDVRVLGSDLPPYSRV</sequence>